<evidence type="ECO:0000256" key="1">
    <source>
        <dbReference type="ARBA" id="ARBA00022741"/>
    </source>
</evidence>
<accession>A0ABT7SNU4</accession>
<gene>
    <name evidence="4" type="ORF">QEZ41_06155</name>
</gene>
<dbReference type="Proteomes" id="UP001241056">
    <property type="component" value="Unassembled WGS sequence"/>
</dbReference>
<keyword evidence="5" id="KW-1185">Reference proteome</keyword>
<feature type="domain" description="Aminoglycoside phosphotransferase" evidence="3">
    <location>
        <begin position="42"/>
        <end position="269"/>
    </location>
</feature>
<keyword evidence="1" id="KW-0547">Nucleotide-binding</keyword>
<dbReference type="InterPro" id="IPR002575">
    <property type="entry name" value="Aminoglycoside_PTrfase"/>
</dbReference>
<comment type="caution">
    <text evidence="4">The sequence shown here is derived from an EMBL/GenBank/DDBJ whole genome shotgun (WGS) entry which is preliminary data.</text>
</comment>
<dbReference type="PANTHER" id="PTHR33540">
    <property type="entry name" value="TRNA THREONYLCARBAMOYLADENOSINE BIOSYNTHESIS PROTEIN TSAE"/>
    <property type="match status" value="1"/>
</dbReference>
<reference evidence="4 5" key="1">
    <citation type="submission" date="2023-06" db="EMBL/GenBank/DDBJ databases">
        <title>Thiopseudomonas sp. CY1220 draft genome sequence.</title>
        <authorList>
            <person name="Zhao G."/>
            <person name="An M."/>
        </authorList>
    </citation>
    <scope>NUCLEOTIDE SEQUENCE [LARGE SCALE GENOMIC DNA]</scope>
    <source>
        <strain evidence="4 5">CY1220</strain>
    </source>
</reference>
<dbReference type="Pfam" id="PF01636">
    <property type="entry name" value="APH"/>
    <property type="match status" value="1"/>
</dbReference>
<dbReference type="SUPFAM" id="SSF56112">
    <property type="entry name" value="Protein kinase-like (PK-like)"/>
    <property type="match status" value="1"/>
</dbReference>
<dbReference type="Gene3D" id="3.90.1200.10">
    <property type="match status" value="1"/>
</dbReference>
<dbReference type="EMBL" id="JAUCDY010000005">
    <property type="protein sequence ID" value="MDM7857862.1"/>
    <property type="molecule type" value="Genomic_DNA"/>
</dbReference>
<evidence type="ECO:0000256" key="2">
    <source>
        <dbReference type="ARBA" id="ARBA00022840"/>
    </source>
</evidence>
<dbReference type="Gene3D" id="3.30.200.20">
    <property type="entry name" value="Phosphorylase Kinase, domain 1"/>
    <property type="match status" value="1"/>
</dbReference>
<dbReference type="PANTHER" id="PTHR33540:SF1">
    <property type="entry name" value="N-ACETYLMURAMATE_N-ACETYLGLUCOSAMINE KINASE"/>
    <property type="match status" value="1"/>
</dbReference>
<dbReference type="RefSeq" id="WP_289410521.1">
    <property type="nucleotide sequence ID" value="NZ_JAUCDY010000005.1"/>
</dbReference>
<name>A0ABT7SNU4_9GAMM</name>
<evidence type="ECO:0000313" key="5">
    <source>
        <dbReference type="Proteomes" id="UP001241056"/>
    </source>
</evidence>
<evidence type="ECO:0000259" key="3">
    <source>
        <dbReference type="Pfam" id="PF01636"/>
    </source>
</evidence>
<protein>
    <submittedName>
        <fullName evidence="4">Phosphotransferase</fullName>
    </submittedName>
</protein>
<keyword evidence="2" id="KW-0067">ATP-binding</keyword>
<organism evidence="4 5">
    <name type="scientific">Thiopseudomonas acetoxidans</name>
    <dbReference type="NCBI Taxonomy" id="3041622"/>
    <lineage>
        <taxon>Bacteria</taxon>
        <taxon>Pseudomonadati</taxon>
        <taxon>Pseudomonadota</taxon>
        <taxon>Gammaproteobacteria</taxon>
        <taxon>Pseudomonadales</taxon>
        <taxon>Pseudomonadaceae</taxon>
        <taxon>Thiopseudomonas</taxon>
    </lineage>
</organism>
<sequence length="351" mass="40620">MLDQHTEVKDSRFLALLQWFDKQKTEIAHKLNQEELPQGQFTSASSDASFRRYFRWHVGAQSLILMDAPPTHENSLPFVQISQLLLSAGLHAPVVLAHDLEQGFLALTDLGTQNWLEYWQADASHLEQADALFTQALQTLLQMQKIDTNALSLPSYDEALLRRELELFPQWYVAHELGLTFSAQQQQWWDNVTERLIESALAQEKVFVHRDFMPRNLMCSQPNPALIDFQDAVIGPISYDVISLFKDAFISWPEDKVSRWLEQYWASAKEQGIAVSKDFKQFRRDCDLMGLQRHLKVIGIFARICHRDGKPRYLADVPRFFNYIEPVIERYPELAELGYLLDSLPIQGRGQ</sequence>
<proteinExistence type="predicted"/>
<dbReference type="InterPro" id="IPR011009">
    <property type="entry name" value="Kinase-like_dom_sf"/>
</dbReference>
<evidence type="ECO:0000313" key="4">
    <source>
        <dbReference type="EMBL" id="MDM7857862.1"/>
    </source>
</evidence>